<dbReference type="InterPro" id="IPR052210">
    <property type="entry name" value="LysM1-like"/>
</dbReference>
<organism evidence="3 4">
    <name type="scientific">Helicocarpus griseus UAMH5409</name>
    <dbReference type="NCBI Taxonomy" id="1447875"/>
    <lineage>
        <taxon>Eukaryota</taxon>
        <taxon>Fungi</taxon>
        <taxon>Dikarya</taxon>
        <taxon>Ascomycota</taxon>
        <taxon>Pezizomycotina</taxon>
        <taxon>Eurotiomycetes</taxon>
        <taxon>Eurotiomycetidae</taxon>
        <taxon>Onygenales</taxon>
        <taxon>Ajellomycetaceae</taxon>
        <taxon>Helicocarpus</taxon>
    </lineage>
</organism>
<dbReference type="AlphaFoldDB" id="A0A2B7XX39"/>
<proteinExistence type="predicted"/>
<protein>
    <recommendedName>
        <fullName evidence="5">LysM domain-containing protein</fullName>
    </recommendedName>
</protein>
<keyword evidence="4" id="KW-1185">Reference proteome</keyword>
<dbReference type="OrthoDB" id="5985073at2759"/>
<dbReference type="Proteomes" id="UP000223968">
    <property type="component" value="Unassembled WGS sequence"/>
</dbReference>
<dbReference type="PANTHER" id="PTHR34997">
    <property type="entry name" value="AM15"/>
    <property type="match status" value="1"/>
</dbReference>
<evidence type="ECO:0000313" key="3">
    <source>
        <dbReference type="EMBL" id="PGH13776.1"/>
    </source>
</evidence>
<accession>A0A2B7XX39</accession>
<dbReference type="InterPro" id="IPR036779">
    <property type="entry name" value="LysM_dom_sf"/>
</dbReference>
<gene>
    <name evidence="3" type="ORF">AJ79_03475</name>
</gene>
<dbReference type="Gene3D" id="3.10.350.10">
    <property type="entry name" value="LysM domain"/>
    <property type="match status" value="1"/>
</dbReference>
<keyword evidence="1" id="KW-0732">Signal</keyword>
<evidence type="ECO:0000256" key="1">
    <source>
        <dbReference type="ARBA" id="ARBA00022729"/>
    </source>
</evidence>
<dbReference type="STRING" id="1447875.A0A2B7XX39"/>
<reference evidence="3 4" key="1">
    <citation type="submission" date="2017-10" db="EMBL/GenBank/DDBJ databases">
        <title>Comparative genomics in systemic dimorphic fungi from Ajellomycetaceae.</title>
        <authorList>
            <person name="Munoz J.F."/>
            <person name="Mcewen J.G."/>
            <person name="Clay O.K."/>
            <person name="Cuomo C.A."/>
        </authorList>
    </citation>
    <scope>NUCLEOTIDE SEQUENCE [LARGE SCALE GENOMIC DNA]</scope>
    <source>
        <strain evidence="3 4">UAMH5409</strain>
    </source>
</reference>
<evidence type="ECO:0008006" key="5">
    <source>
        <dbReference type="Google" id="ProtNLM"/>
    </source>
</evidence>
<dbReference type="GO" id="GO:0008061">
    <property type="term" value="F:chitin binding"/>
    <property type="evidence" value="ECO:0007669"/>
    <property type="project" value="InterPro"/>
</dbReference>
<dbReference type="PANTHER" id="PTHR34997:SF2">
    <property type="entry name" value="LYSM DOMAIN-CONTAINING PROTEIN-RELATED"/>
    <property type="match status" value="1"/>
</dbReference>
<sequence length="125" mass="13663">MEWNTQVGGAGCTGLWLDAYVCVSVVGHEPTPTEPGNGIETPVPIREGMNENCKEFHFVEVGEICAGIVGRYSISLKNLVAWNPASPQSPYYRANEDVRGGEKEQKTLQESESKGDEKGNKDYKG</sequence>
<evidence type="ECO:0000313" key="4">
    <source>
        <dbReference type="Proteomes" id="UP000223968"/>
    </source>
</evidence>
<name>A0A2B7XX39_9EURO</name>
<evidence type="ECO:0000256" key="2">
    <source>
        <dbReference type="SAM" id="MobiDB-lite"/>
    </source>
</evidence>
<comment type="caution">
    <text evidence="3">The sequence shown here is derived from an EMBL/GenBank/DDBJ whole genome shotgun (WGS) entry which is preliminary data.</text>
</comment>
<feature type="region of interest" description="Disordered" evidence="2">
    <location>
        <begin position="84"/>
        <end position="125"/>
    </location>
</feature>
<dbReference type="EMBL" id="PDNB01000042">
    <property type="protein sequence ID" value="PGH13776.1"/>
    <property type="molecule type" value="Genomic_DNA"/>
</dbReference>
<feature type="compositionally biased region" description="Basic and acidic residues" evidence="2">
    <location>
        <begin position="94"/>
        <end position="125"/>
    </location>
</feature>